<evidence type="ECO:0000313" key="3">
    <source>
        <dbReference type="Proteomes" id="UP000825729"/>
    </source>
</evidence>
<protein>
    <recommendedName>
        <fullName evidence="4">Secreted protein</fullName>
    </recommendedName>
</protein>
<dbReference type="Gene3D" id="1.10.110.10">
    <property type="entry name" value="Plant lipid-transfer and hydrophobic proteins"/>
    <property type="match status" value="1"/>
</dbReference>
<organism evidence="2 3">
    <name type="scientific">Aristolochia fimbriata</name>
    <name type="common">White veined hardy Dutchman's pipe vine</name>
    <dbReference type="NCBI Taxonomy" id="158543"/>
    <lineage>
        <taxon>Eukaryota</taxon>
        <taxon>Viridiplantae</taxon>
        <taxon>Streptophyta</taxon>
        <taxon>Embryophyta</taxon>
        <taxon>Tracheophyta</taxon>
        <taxon>Spermatophyta</taxon>
        <taxon>Magnoliopsida</taxon>
        <taxon>Magnoliidae</taxon>
        <taxon>Piperales</taxon>
        <taxon>Aristolochiaceae</taxon>
        <taxon>Aristolochia</taxon>
    </lineage>
</organism>
<sequence length="103" mass="11357">MASLGVAATLTWFLLLPPRSLSMWRLILSPARTFSSSFLIHALNISQATTNGNRRTACIFFSEEAQNHEDIKPKRVSNLCSACKLTNKAPFKLSLDSNCTGVK</sequence>
<accession>A0AAV7EDX9</accession>
<reference evidence="2 3" key="1">
    <citation type="submission" date="2021-07" db="EMBL/GenBank/DDBJ databases">
        <title>The Aristolochia fimbriata genome: insights into angiosperm evolution, floral development and chemical biosynthesis.</title>
        <authorList>
            <person name="Jiao Y."/>
        </authorList>
    </citation>
    <scope>NUCLEOTIDE SEQUENCE [LARGE SCALE GENOMIC DNA]</scope>
    <source>
        <strain evidence="2">IBCAS-2021</strain>
        <tissue evidence="2">Leaf</tissue>
    </source>
</reference>
<keyword evidence="3" id="KW-1185">Reference proteome</keyword>
<comment type="caution">
    <text evidence="2">The sequence shown here is derived from an EMBL/GenBank/DDBJ whole genome shotgun (WGS) entry which is preliminary data.</text>
</comment>
<dbReference type="InterPro" id="IPR036312">
    <property type="entry name" value="Bifun_inhib/LTP/seed_sf"/>
</dbReference>
<evidence type="ECO:0000256" key="1">
    <source>
        <dbReference type="SAM" id="SignalP"/>
    </source>
</evidence>
<gene>
    <name evidence="2" type="ORF">H6P81_016783</name>
</gene>
<name>A0AAV7EDX9_ARIFI</name>
<dbReference type="AlphaFoldDB" id="A0AAV7EDX9"/>
<dbReference type="EMBL" id="JAINDJ010000006">
    <property type="protein sequence ID" value="KAG9445443.1"/>
    <property type="molecule type" value="Genomic_DNA"/>
</dbReference>
<evidence type="ECO:0000313" key="2">
    <source>
        <dbReference type="EMBL" id="KAG9445443.1"/>
    </source>
</evidence>
<feature type="chain" id="PRO_5043328027" description="Secreted protein" evidence="1">
    <location>
        <begin position="23"/>
        <end position="103"/>
    </location>
</feature>
<dbReference type="Proteomes" id="UP000825729">
    <property type="component" value="Unassembled WGS sequence"/>
</dbReference>
<feature type="signal peptide" evidence="1">
    <location>
        <begin position="1"/>
        <end position="22"/>
    </location>
</feature>
<evidence type="ECO:0008006" key="4">
    <source>
        <dbReference type="Google" id="ProtNLM"/>
    </source>
</evidence>
<proteinExistence type="predicted"/>
<keyword evidence="1" id="KW-0732">Signal</keyword>